<proteinExistence type="predicted"/>
<protein>
    <submittedName>
        <fullName evidence="2">Uncharacterized protein</fullName>
    </submittedName>
</protein>
<reference evidence="2 3" key="1">
    <citation type="submission" date="2014-04" db="EMBL/GenBank/DDBJ databases">
        <title>Comparative Genomics of Cryptosporidium Species.</title>
        <authorList>
            <person name="Silva J.C."/>
            <person name="Su Q."/>
            <person name="Chalmers R."/>
            <person name="Chibucos M.C."/>
            <person name="Elwin K."/>
            <person name="Godinez A."/>
            <person name="Guo F."/>
            <person name="Huynh K."/>
            <person name="Orvis J."/>
            <person name="Ott S."/>
            <person name="Sadzewicz L."/>
            <person name="Sengamalay N."/>
            <person name="Shetty A."/>
            <person name="Sun M."/>
            <person name="Tallon L."/>
            <person name="Xiao L."/>
            <person name="Zhang H."/>
            <person name="Fraser C.M."/>
            <person name="Zhu G."/>
            <person name="Kissinger J."/>
            <person name="Widmer G."/>
        </authorList>
    </citation>
    <scope>NUCLEOTIDE SEQUENCE [LARGE SCALE GENOMIC DNA]</scope>
    <source>
        <strain evidence="2 3">UKMEL1</strain>
    </source>
</reference>
<name>A0A2P4Z4S4_9CRYT</name>
<evidence type="ECO:0000256" key="1">
    <source>
        <dbReference type="SAM" id="MobiDB-lite"/>
    </source>
</evidence>
<feature type="compositionally biased region" description="Basic and acidic residues" evidence="1">
    <location>
        <begin position="58"/>
        <end position="68"/>
    </location>
</feature>
<feature type="region of interest" description="Disordered" evidence="1">
    <location>
        <begin position="58"/>
        <end position="90"/>
    </location>
</feature>
<dbReference type="EMBL" id="JIBK01000049">
    <property type="protein sequence ID" value="POM85083.1"/>
    <property type="molecule type" value="Genomic_DNA"/>
</dbReference>
<accession>A0A2P4Z4S4</accession>
<comment type="caution">
    <text evidence="2">The sequence shown here is derived from an EMBL/GenBank/DDBJ whole genome shotgun (WGS) entry which is preliminary data.</text>
</comment>
<evidence type="ECO:0000313" key="2">
    <source>
        <dbReference type="EMBL" id="POM85083.1"/>
    </source>
</evidence>
<evidence type="ECO:0000313" key="3">
    <source>
        <dbReference type="Proteomes" id="UP000236928"/>
    </source>
</evidence>
<dbReference type="OrthoDB" id="343713at2759"/>
<dbReference type="VEuPathDB" id="CryptoDB:CmeUKMEL1_15620"/>
<organism evidence="2 3">
    <name type="scientific">Cryptosporidium meleagridis</name>
    <dbReference type="NCBI Taxonomy" id="93969"/>
    <lineage>
        <taxon>Eukaryota</taxon>
        <taxon>Sar</taxon>
        <taxon>Alveolata</taxon>
        <taxon>Apicomplexa</taxon>
        <taxon>Conoidasida</taxon>
        <taxon>Coccidia</taxon>
        <taxon>Eucoccidiorida</taxon>
        <taxon>Eimeriorina</taxon>
        <taxon>Cryptosporidiidae</taxon>
        <taxon>Cryptosporidium</taxon>
    </lineage>
</organism>
<dbReference type="Proteomes" id="UP000236928">
    <property type="component" value="Unassembled WGS sequence"/>
</dbReference>
<sequence>MISSLENGPTEQDLELLLGGYNKEEQVLFVDLREESDIVDDQENLSFLNPVSHIKRIGSERNKDAPDKLKKRRVKSKKTRPRRKKSKLNDDFDKISIDSDEFVVPDDEVIPPDWEYNFEKPIVCQNVTFYNKVDNILTEKLENDVDRFKINQEKPECNDSSLDEDFFNSCEINKSGFKGKKSRNGMIGIDIDKEYIDDKDNTALIVESHLLKDDIDDEDQVIFVDRNLNSFIKQFNKGRIVDEVRTYDSEPVIVEDDEFTINREIFNYGIINIYFKMMEIIEDFGNYDNFQNCSESSLKLEEKDISTLLIIFKSIDIEFSSLSNNSNSNSISSSGNISSNNIGSFDLIQSYLDLFYNNILSSLKETQNFNSTFLKELHFEMIGFIESKFDEIVQLNPSEWKYKVLFLFLRILGLTLFVEHLLIHTIKIKKTSESKISSLNEEFPFIYANENILKKNNVSKILRQILKKMLDHSLNLALKENLNGNLTSIHCILLLTLFINFKVSGDLIFTYISEKYIKDLNLTFEFFLIYHYAMIIYSNFTDLKFDVSKLFAKFIFDLKGNSSNKNQFLSHYYLLNEYLKSVNVYQLNNINCKNKFESLLYCLSDSNFFYNINKENEVNICLSLFNNDKLNSEIFHSNLALNNLKLKEIHHNMRCFDKKLRNILFLKSAKDEEYCKNCERVNSDLIFPIDFKEMNILELTEEIYFNLLNLLVNLINNINELNLLLKFIQMHFDFGRASNISENDIIMHYLVYNTLFIVLLLNSNKFEFEIPIINLYNTYLEENDQINNFLLTEMVLDNEITENNHLSEKIKLNKSYKLLIQTLLGSSKFGIHIELKFHIDMLYNIITLIEPLAENKYMFEYLKQINNLKLNELFYYDSNKIIPQNITNNYLLSSKELILHSKLIRKFNSNILFAHMVNTGIELLPNACKINVDIKKNRLLIRLTIYFKIIIEEKLDIYFYSINKLSDIELDKVYINSIHEIFNLINNLSILLVWNFLEINDTIAFEFLIYYFGLISDKLFYYVKYFNNEQNNNKYSIIEKEVFEKIQILNNNKFGIPEIKNKKNITGKLKSFHFINYYIKKRICNNLNSIYKLVGVINKEWKSKINKILDYIEFIDLSNLNESSNSESIKFNINDLILELYFDYYISNLDCEVLQIINKKVINYSINLYSSKNIYGLLINFILNGIHEKNNSSNMELILNWNHINNSIKGYINQLKNDLLINIWINYDFIQMFMIPSSFSCRFIYMRIHFWINILSIPLSKMLINSNEDFNNVRTTLEYPMKYFKKLLIIKDSKIFKENIINFSINFIIDSVRLIQLSYFKIILKMFLTKIQKINTLHNLEFEEFTKFIFRLITYMKLISNKTKLELESNHVNNQSKIEYNTKCDIIDIISLLTSYLNQISEVVHDLLVTRQEFIQINNNNNDFKIDDKHIQKIDHEFLKKKTEWINYFIYSTSLNYSDNSENITKFNVLEYISNHNSKYSLSIEFQKLPKIFQYIKKETSKMTIHKLQFFNNLKFSDCTFSNTNNIQLF</sequence>
<feature type="compositionally biased region" description="Basic residues" evidence="1">
    <location>
        <begin position="69"/>
        <end position="86"/>
    </location>
</feature>
<keyword evidence="3" id="KW-1185">Reference proteome</keyword>
<gene>
    <name evidence="2" type="ORF">CmeUKMEL1_15620</name>
</gene>